<gene>
    <name evidence="1" type="ORF">ACFQ4B_03260</name>
</gene>
<protein>
    <recommendedName>
        <fullName evidence="3">Copper amine oxidase-like N-terminal domain-containing protein</fullName>
    </recommendedName>
</protein>
<dbReference type="Proteomes" id="UP001597180">
    <property type="component" value="Unassembled WGS sequence"/>
</dbReference>
<evidence type="ECO:0008006" key="3">
    <source>
        <dbReference type="Google" id="ProtNLM"/>
    </source>
</evidence>
<keyword evidence="2" id="KW-1185">Reference proteome</keyword>
<comment type="caution">
    <text evidence="1">The sequence shown here is derived from an EMBL/GenBank/DDBJ whole genome shotgun (WGS) entry which is preliminary data.</text>
</comment>
<name>A0ABW3UFL3_9BACL</name>
<reference evidence="2" key="1">
    <citation type="journal article" date="2019" name="Int. J. Syst. Evol. Microbiol.">
        <title>The Global Catalogue of Microorganisms (GCM) 10K type strain sequencing project: providing services to taxonomists for standard genome sequencing and annotation.</title>
        <authorList>
            <consortium name="The Broad Institute Genomics Platform"/>
            <consortium name="The Broad Institute Genome Sequencing Center for Infectious Disease"/>
            <person name="Wu L."/>
            <person name="Ma J."/>
        </authorList>
    </citation>
    <scope>NUCLEOTIDE SEQUENCE [LARGE SCALE GENOMIC DNA]</scope>
    <source>
        <strain evidence="2">CCUG 53270</strain>
    </source>
</reference>
<sequence length="362" mass="40876">MKVWLTSLAAVVLIGFGLYHYVSRDVKPKLTTIDAETTQAIDETGDLLVTDNHQVFSVNSKTQQGKLILQTSQPISSINYTSDHTVITVYNPEDAKAFKGFYIRDKQSDHFAQYATPQLSPKHSYVYGDWMFVSSAETTAQKGTDMTKVGIYQLKEHKWVKEWLVPGGVEDIRGSGKEVYFVTSNNADTSSNLYKADLQSGDWGKMIQEARRYPLDQVSIDSNGEVYMMISQRKKTEWSNKIFKFNPQQVPYELTSNFVSNTRPYSFTISALQGKMLIDRFDVTNNTPDIEKPLALLDLKSHKQMQLAWDHRPVSITTLGDQFAVLGEDGAIALVGLDATEKPQLEFKLEELTEGKEICGKR</sequence>
<dbReference type="EMBL" id="JBHTLU010000007">
    <property type="protein sequence ID" value="MFD1219129.1"/>
    <property type="molecule type" value="Genomic_DNA"/>
</dbReference>
<dbReference type="RefSeq" id="WP_345591537.1">
    <property type="nucleotide sequence ID" value="NZ_BAABJG010000027.1"/>
</dbReference>
<proteinExistence type="predicted"/>
<organism evidence="1 2">
    <name type="scientific">Paenibacillus vulneris</name>
    <dbReference type="NCBI Taxonomy" id="1133364"/>
    <lineage>
        <taxon>Bacteria</taxon>
        <taxon>Bacillati</taxon>
        <taxon>Bacillota</taxon>
        <taxon>Bacilli</taxon>
        <taxon>Bacillales</taxon>
        <taxon>Paenibacillaceae</taxon>
        <taxon>Paenibacillus</taxon>
    </lineage>
</organism>
<evidence type="ECO:0000313" key="1">
    <source>
        <dbReference type="EMBL" id="MFD1219129.1"/>
    </source>
</evidence>
<accession>A0ABW3UFL3</accession>
<evidence type="ECO:0000313" key="2">
    <source>
        <dbReference type="Proteomes" id="UP001597180"/>
    </source>
</evidence>
<dbReference type="SUPFAM" id="SSF69322">
    <property type="entry name" value="Tricorn protease domain 2"/>
    <property type="match status" value="1"/>
</dbReference>